<dbReference type="SUPFAM" id="SSF56112">
    <property type="entry name" value="Protein kinase-like (PK-like)"/>
    <property type="match status" value="1"/>
</dbReference>
<gene>
    <name evidence="7" type="ORF">NHX12_022561</name>
</gene>
<dbReference type="InterPro" id="IPR050339">
    <property type="entry name" value="CC_SR_Kinase"/>
</dbReference>
<dbReference type="AlphaFoldDB" id="A0A9Q0ENI0"/>
<comment type="caution">
    <text evidence="7">The sequence shown here is derived from an EMBL/GenBank/DDBJ whole genome shotgun (WGS) entry which is preliminary data.</text>
</comment>
<keyword evidence="3" id="KW-0418">Kinase</keyword>
<dbReference type="GO" id="GO:0005737">
    <property type="term" value="C:cytoplasm"/>
    <property type="evidence" value="ECO:0007669"/>
    <property type="project" value="TreeGrafter"/>
</dbReference>
<evidence type="ECO:0000313" key="7">
    <source>
        <dbReference type="EMBL" id="KAJ3610469.1"/>
    </source>
</evidence>
<keyword evidence="2" id="KW-0547">Nucleotide-binding</keyword>
<proteinExistence type="inferred from homology"/>
<comment type="similarity">
    <text evidence="5">Belongs to the protein kinase superfamily. Ser/Thr protein kinase family. GCN2 subfamily.</text>
</comment>
<dbReference type="EMBL" id="JANIIK010000038">
    <property type="protein sequence ID" value="KAJ3610469.1"/>
    <property type="molecule type" value="Genomic_DNA"/>
</dbReference>
<dbReference type="SMART" id="SM00220">
    <property type="entry name" value="S_TKc"/>
    <property type="match status" value="1"/>
</dbReference>
<keyword evidence="1" id="KW-0808">Transferase</keyword>
<keyword evidence="8" id="KW-1185">Reference proteome</keyword>
<dbReference type="InterPro" id="IPR008271">
    <property type="entry name" value="Ser/Thr_kinase_AS"/>
</dbReference>
<dbReference type="PANTHER" id="PTHR11042">
    <property type="entry name" value="EUKARYOTIC TRANSLATION INITIATION FACTOR 2-ALPHA KINASE EIF2-ALPHA KINASE -RELATED"/>
    <property type="match status" value="1"/>
</dbReference>
<dbReference type="InterPro" id="IPR011009">
    <property type="entry name" value="Kinase-like_dom_sf"/>
</dbReference>
<evidence type="ECO:0000256" key="5">
    <source>
        <dbReference type="ARBA" id="ARBA00037982"/>
    </source>
</evidence>
<dbReference type="InterPro" id="IPR000719">
    <property type="entry name" value="Prot_kinase_dom"/>
</dbReference>
<dbReference type="Proteomes" id="UP001148018">
    <property type="component" value="Unassembled WGS sequence"/>
</dbReference>
<dbReference type="PROSITE" id="PS00108">
    <property type="entry name" value="PROTEIN_KINASE_ST"/>
    <property type="match status" value="1"/>
</dbReference>
<evidence type="ECO:0000256" key="4">
    <source>
        <dbReference type="ARBA" id="ARBA00022840"/>
    </source>
</evidence>
<feature type="domain" description="Protein kinase" evidence="6">
    <location>
        <begin position="1"/>
        <end position="198"/>
    </location>
</feature>
<name>A0A9Q0ENI0_9TELE</name>
<dbReference type="OrthoDB" id="341578at2759"/>
<dbReference type="GO" id="GO:0005634">
    <property type="term" value="C:nucleus"/>
    <property type="evidence" value="ECO:0007669"/>
    <property type="project" value="TreeGrafter"/>
</dbReference>
<accession>A0A9Q0ENI0</accession>
<evidence type="ECO:0000256" key="2">
    <source>
        <dbReference type="ARBA" id="ARBA00022741"/>
    </source>
</evidence>
<dbReference type="PROSITE" id="PS50011">
    <property type="entry name" value="PROTEIN_KINASE_DOM"/>
    <property type="match status" value="1"/>
</dbReference>
<dbReference type="Pfam" id="PF00069">
    <property type="entry name" value="Pkinase"/>
    <property type="match status" value="1"/>
</dbReference>
<dbReference type="Gene3D" id="1.10.510.10">
    <property type="entry name" value="Transferase(Phosphotransferase) domain 1"/>
    <property type="match status" value="1"/>
</dbReference>
<organism evidence="7 8">
    <name type="scientific">Muraenolepis orangiensis</name>
    <name type="common">Patagonian moray cod</name>
    <dbReference type="NCBI Taxonomy" id="630683"/>
    <lineage>
        <taxon>Eukaryota</taxon>
        <taxon>Metazoa</taxon>
        <taxon>Chordata</taxon>
        <taxon>Craniata</taxon>
        <taxon>Vertebrata</taxon>
        <taxon>Euteleostomi</taxon>
        <taxon>Actinopterygii</taxon>
        <taxon>Neopterygii</taxon>
        <taxon>Teleostei</taxon>
        <taxon>Neoteleostei</taxon>
        <taxon>Acanthomorphata</taxon>
        <taxon>Zeiogadaria</taxon>
        <taxon>Gadariae</taxon>
        <taxon>Gadiformes</taxon>
        <taxon>Muraenolepidoidei</taxon>
        <taxon>Muraenolepididae</taxon>
        <taxon>Muraenolepis</taxon>
    </lineage>
</organism>
<dbReference type="PANTHER" id="PTHR11042:SF166">
    <property type="entry name" value="EUKARYOTIC TRANSLATION INITIATION FACTOR 2-ALPHA KINASE 3"/>
    <property type="match status" value="1"/>
</dbReference>
<evidence type="ECO:0000256" key="1">
    <source>
        <dbReference type="ARBA" id="ARBA00022679"/>
    </source>
</evidence>
<dbReference type="GO" id="GO:0004694">
    <property type="term" value="F:eukaryotic translation initiation factor 2alpha kinase activity"/>
    <property type="evidence" value="ECO:0007669"/>
    <property type="project" value="TreeGrafter"/>
</dbReference>
<sequence>MVEDGRSSTDESVPYLFIQMELCEEKNLQVWIDEKNGLRRDPTRRKESLDIMKKLICGVEYVHSQKLIHRDLKPANIMFALNGELKIGDFGLVTDDGEEDDANMLAKTEGAGTRSYMAPEQKSNQYDRKVDIFALGLIYFVMIWKMETYQERFEIWEDKGIIYSMLCGHPKRRLHAKDIKEQLERPDFLQGSGASATI</sequence>
<dbReference type="GO" id="GO:0005524">
    <property type="term" value="F:ATP binding"/>
    <property type="evidence" value="ECO:0007669"/>
    <property type="project" value="UniProtKB-KW"/>
</dbReference>
<evidence type="ECO:0000259" key="6">
    <source>
        <dbReference type="PROSITE" id="PS50011"/>
    </source>
</evidence>
<evidence type="ECO:0000256" key="3">
    <source>
        <dbReference type="ARBA" id="ARBA00022777"/>
    </source>
</evidence>
<evidence type="ECO:0000313" key="8">
    <source>
        <dbReference type="Proteomes" id="UP001148018"/>
    </source>
</evidence>
<keyword evidence="4" id="KW-0067">ATP-binding</keyword>
<reference evidence="7" key="1">
    <citation type="submission" date="2022-07" db="EMBL/GenBank/DDBJ databases">
        <title>Chromosome-level genome of Muraenolepis orangiensis.</title>
        <authorList>
            <person name="Kim J."/>
        </authorList>
    </citation>
    <scope>NUCLEOTIDE SEQUENCE</scope>
    <source>
        <strain evidence="7">KU_S4_2022</strain>
        <tissue evidence="7">Muscle</tissue>
    </source>
</reference>
<protein>
    <recommendedName>
        <fullName evidence="6">Protein kinase domain-containing protein</fullName>
    </recommendedName>
</protein>